<proteinExistence type="predicted"/>
<keyword evidence="5" id="KW-1185">Reference proteome</keyword>
<dbReference type="EMBL" id="JAJAGQ010000013">
    <property type="protein sequence ID" value="KAJ8545426.1"/>
    <property type="molecule type" value="Genomic_DNA"/>
</dbReference>
<dbReference type="Pfam" id="PF14144">
    <property type="entry name" value="DOG1"/>
    <property type="match status" value="1"/>
</dbReference>
<dbReference type="AlphaFoldDB" id="A0A9Q1R8I3"/>
<dbReference type="InterPro" id="IPR025422">
    <property type="entry name" value="TGA_domain"/>
</dbReference>
<dbReference type="PANTHER" id="PTHR46354">
    <property type="entry name" value="DOG1 DOMAIN-CONTAINING PROTEIN"/>
    <property type="match status" value="1"/>
</dbReference>
<dbReference type="InterPro" id="IPR051886">
    <property type="entry name" value="Seed_Dev/Stress_Resp_Reg"/>
</dbReference>
<comment type="caution">
    <text evidence="4">The sequence shown here is derived from an EMBL/GenBank/DDBJ whole genome shotgun (WGS) entry which is preliminary data.</text>
</comment>
<evidence type="ECO:0000313" key="4">
    <source>
        <dbReference type="EMBL" id="KAJ8545428.1"/>
    </source>
</evidence>
<dbReference type="OrthoDB" id="542841at2759"/>
<evidence type="ECO:0000256" key="1">
    <source>
        <dbReference type="SAM" id="MobiDB-lite"/>
    </source>
</evidence>
<evidence type="ECO:0000313" key="3">
    <source>
        <dbReference type="EMBL" id="KAJ8545426.1"/>
    </source>
</evidence>
<feature type="domain" description="DOG1" evidence="2">
    <location>
        <begin position="13"/>
        <end position="263"/>
    </location>
</feature>
<name>A0A9Q1R8I3_9SOLA</name>
<dbReference type="PANTHER" id="PTHR46354:SF28">
    <property type="entry name" value="TRANSCRIPTION FACTOR TGA2-LIKE"/>
    <property type="match status" value="1"/>
</dbReference>
<reference evidence="4" key="1">
    <citation type="submission" date="2021-09" db="EMBL/GenBank/DDBJ databases">
        <title>Genomic insights and catalytic innovation underlie evolution of tropane alkaloids biosynthesis.</title>
        <authorList>
            <person name="Wang Y.-J."/>
            <person name="Tian T."/>
            <person name="Huang J.-P."/>
            <person name="Huang S.-X."/>
        </authorList>
    </citation>
    <scope>NUCLEOTIDE SEQUENCE</scope>
    <source>
        <strain evidence="4">KIB-2019</strain>
        <tissue evidence="4">Leaf</tissue>
    </source>
</reference>
<feature type="compositionally biased region" description="Basic and acidic residues" evidence="1">
    <location>
        <begin position="260"/>
        <end position="272"/>
    </location>
</feature>
<dbReference type="GO" id="GO:0043565">
    <property type="term" value="F:sequence-specific DNA binding"/>
    <property type="evidence" value="ECO:0007669"/>
    <property type="project" value="InterPro"/>
</dbReference>
<dbReference type="GO" id="GO:0006351">
    <property type="term" value="P:DNA-templated transcription"/>
    <property type="evidence" value="ECO:0007669"/>
    <property type="project" value="InterPro"/>
</dbReference>
<feature type="region of interest" description="Disordered" evidence="1">
    <location>
        <begin position="260"/>
        <end position="280"/>
    </location>
</feature>
<dbReference type="Proteomes" id="UP001152561">
    <property type="component" value="Unassembled WGS sequence"/>
</dbReference>
<protein>
    <recommendedName>
        <fullName evidence="2">DOG1 domain-containing protein</fullName>
    </recommendedName>
</protein>
<gene>
    <name evidence="3" type="ORF">K7X08_018009</name>
    <name evidence="4" type="ORF">K7X08_018011</name>
</gene>
<sequence>MQSKMTSLHVSDQEAQHSCFQKWMELQQQDLLELIHGLHNSSSPSSSSTSSTNDFKLKQLIQKSIEHFQDYIDKRKNFARSDVTAYLAPVWCTSLESSMLWISGCRPSSFIRLIYAISGKELESHLSNCLRGNMSWSLTSGNLELSTVQMNLVDELQRKTIRQENQLSNKLASLQEELADHPFAIIANEVENHGEISREAEKALDKHAKCLMNVVEEADKSRMETLKELVMNILSPLQAVEFLVASKKLHLCINAWGKTRDHQHGRNGETAERNTCSTLS</sequence>
<evidence type="ECO:0000259" key="2">
    <source>
        <dbReference type="PROSITE" id="PS51806"/>
    </source>
</evidence>
<organism evidence="4 5">
    <name type="scientific">Anisodus acutangulus</name>
    <dbReference type="NCBI Taxonomy" id="402998"/>
    <lineage>
        <taxon>Eukaryota</taxon>
        <taxon>Viridiplantae</taxon>
        <taxon>Streptophyta</taxon>
        <taxon>Embryophyta</taxon>
        <taxon>Tracheophyta</taxon>
        <taxon>Spermatophyta</taxon>
        <taxon>Magnoliopsida</taxon>
        <taxon>eudicotyledons</taxon>
        <taxon>Gunneridae</taxon>
        <taxon>Pentapetalae</taxon>
        <taxon>asterids</taxon>
        <taxon>lamiids</taxon>
        <taxon>Solanales</taxon>
        <taxon>Solanaceae</taxon>
        <taxon>Solanoideae</taxon>
        <taxon>Hyoscyameae</taxon>
        <taxon>Anisodus</taxon>
    </lineage>
</organism>
<dbReference type="EMBL" id="JAJAGQ010000013">
    <property type="protein sequence ID" value="KAJ8545428.1"/>
    <property type="molecule type" value="Genomic_DNA"/>
</dbReference>
<reference evidence="5" key="2">
    <citation type="journal article" date="2023" name="Proc. Natl. Acad. Sci. U.S.A.">
        <title>Genomic and structural basis for evolution of tropane alkaloid biosynthesis.</title>
        <authorList>
            <person name="Wanga Y.-J."/>
            <person name="Taina T."/>
            <person name="Yua J.-Y."/>
            <person name="Lia J."/>
            <person name="Xua B."/>
            <person name="Chenc J."/>
            <person name="D'Auriad J.C."/>
            <person name="Huanga J.-P."/>
            <person name="Huanga S.-X."/>
        </authorList>
    </citation>
    <scope>NUCLEOTIDE SEQUENCE [LARGE SCALE GENOMIC DNA]</scope>
    <source>
        <strain evidence="5">cv. KIB-2019</strain>
    </source>
</reference>
<accession>A0A9Q1R8I3</accession>
<dbReference type="PROSITE" id="PS51806">
    <property type="entry name" value="DOG1"/>
    <property type="match status" value="1"/>
</dbReference>
<evidence type="ECO:0000313" key="5">
    <source>
        <dbReference type="Proteomes" id="UP001152561"/>
    </source>
</evidence>